<dbReference type="Gene3D" id="3.40.50.1820">
    <property type="entry name" value="alpha/beta hydrolase"/>
    <property type="match status" value="1"/>
</dbReference>
<gene>
    <name evidence="2" type="ORF">DICVIV_03337</name>
</gene>
<dbReference type="InterPro" id="IPR029058">
    <property type="entry name" value="AB_hydrolase_fold"/>
</dbReference>
<dbReference type="PANTHER" id="PTHR21357:SF4">
    <property type="entry name" value="FAM172 FAMILY PROTEIN HOMOLOG CG10038"/>
    <property type="match status" value="1"/>
</dbReference>
<name>A0A0D8Y2T6_DICVI</name>
<evidence type="ECO:0000259" key="1">
    <source>
        <dbReference type="Pfam" id="PF22749"/>
    </source>
</evidence>
<evidence type="ECO:0000313" key="3">
    <source>
        <dbReference type="Proteomes" id="UP000053766"/>
    </source>
</evidence>
<dbReference type="SUPFAM" id="SSF53474">
    <property type="entry name" value="alpha/beta-Hydrolases"/>
    <property type="match status" value="1"/>
</dbReference>
<dbReference type="InterPro" id="IPR053858">
    <property type="entry name" value="Arb2_dom"/>
</dbReference>
<accession>A0A0D8Y2T6</accession>
<reference evidence="2 3" key="1">
    <citation type="submission" date="2013-11" db="EMBL/GenBank/DDBJ databases">
        <title>Draft genome of the bovine lungworm Dictyocaulus viviparus.</title>
        <authorList>
            <person name="Mitreva M."/>
        </authorList>
    </citation>
    <scope>NUCLEOTIDE SEQUENCE [LARGE SCALE GENOMIC DNA]</scope>
    <source>
        <strain evidence="2 3">HannoverDv2000</strain>
    </source>
</reference>
<reference evidence="3" key="2">
    <citation type="journal article" date="2016" name="Sci. Rep.">
        <title>Dictyocaulus viviparus genome, variome and transcriptome elucidate lungworm biology and support future intervention.</title>
        <authorList>
            <person name="McNulty S.N."/>
            <person name="Strube C."/>
            <person name="Rosa B.A."/>
            <person name="Martin J.C."/>
            <person name="Tyagi R."/>
            <person name="Choi Y.J."/>
            <person name="Wang Q."/>
            <person name="Hallsworth Pepin K."/>
            <person name="Zhang X."/>
            <person name="Ozersky P."/>
            <person name="Wilson R.K."/>
            <person name="Sternberg P.W."/>
            <person name="Gasser R.B."/>
            <person name="Mitreva M."/>
        </authorList>
    </citation>
    <scope>NUCLEOTIDE SEQUENCE [LARGE SCALE GENOMIC DNA]</scope>
    <source>
        <strain evidence="3">HannoverDv2000</strain>
    </source>
</reference>
<dbReference type="GO" id="GO:0031048">
    <property type="term" value="P:regulatory ncRNA-mediated heterochromatin formation"/>
    <property type="evidence" value="ECO:0007669"/>
    <property type="project" value="TreeGrafter"/>
</dbReference>
<dbReference type="EMBL" id="KN716204">
    <property type="protein sequence ID" value="KJH50487.1"/>
    <property type="molecule type" value="Genomic_DNA"/>
</dbReference>
<dbReference type="GO" id="GO:0005634">
    <property type="term" value="C:nucleus"/>
    <property type="evidence" value="ECO:0007669"/>
    <property type="project" value="TreeGrafter"/>
</dbReference>
<feature type="domain" description="Arb2" evidence="1">
    <location>
        <begin position="6"/>
        <end position="143"/>
    </location>
</feature>
<dbReference type="InterPro" id="IPR048263">
    <property type="entry name" value="Arb2"/>
</dbReference>
<protein>
    <recommendedName>
        <fullName evidence="1">Arb2 domain-containing protein</fullName>
    </recommendedName>
</protein>
<dbReference type="OrthoDB" id="421951at2759"/>
<sequence>MSESLKLCDLGYRFDHNGELRRISDNSRFIFTTQSDYEKLGNVMTNELYSILENRYGLSRFDVFVDVRDKHNILHKYRSFVYASTNFCMKSTVLLIIHGSGAVRPGQWSRRLILNESLDVGSQIPYIQRALSNDWGVVLCNTNTDENFDDYSPQHLRAVHDQLLGDPSIQQIFVVAHSRGGPDFANAYCHFKSDDRIAVVCLTDSTHFEIPLRSSNESEVAGPVFINWRAQKDFESTDLLRNDVLTMFSRVHQIYAGTTEHERSSYSAFDSIFYVLENWKNSKDFSKLLGAAAAMILAKDGEV</sequence>
<evidence type="ECO:0000313" key="2">
    <source>
        <dbReference type="EMBL" id="KJH50487.1"/>
    </source>
</evidence>
<dbReference type="GO" id="GO:0035197">
    <property type="term" value="F:siRNA binding"/>
    <property type="evidence" value="ECO:0007669"/>
    <property type="project" value="TreeGrafter"/>
</dbReference>
<proteinExistence type="predicted"/>
<dbReference type="STRING" id="29172.A0A0D8Y2T6"/>
<keyword evidence="3" id="KW-1185">Reference proteome</keyword>
<organism evidence="2 3">
    <name type="scientific">Dictyocaulus viviparus</name>
    <name type="common">Bovine lungworm</name>
    <dbReference type="NCBI Taxonomy" id="29172"/>
    <lineage>
        <taxon>Eukaryota</taxon>
        <taxon>Metazoa</taxon>
        <taxon>Ecdysozoa</taxon>
        <taxon>Nematoda</taxon>
        <taxon>Chromadorea</taxon>
        <taxon>Rhabditida</taxon>
        <taxon>Rhabditina</taxon>
        <taxon>Rhabditomorpha</taxon>
        <taxon>Strongyloidea</taxon>
        <taxon>Metastrongylidae</taxon>
        <taxon>Dictyocaulus</taxon>
    </lineage>
</organism>
<dbReference type="PANTHER" id="PTHR21357">
    <property type="entry name" value="FAM172 FAMILY PROTEIN HOMOLOG CG10038"/>
    <property type="match status" value="1"/>
</dbReference>
<dbReference type="Pfam" id="PF22749">
    <property type="entry name" value="Arb2"/>
    <property type="match status" value="1"/>
</dbReference>
<dbReference type="Proteomes" id="UP000053766">
    <property type="component" value="Unassembled WGS sequence"/>
</dbReference>
<dbReference type="AlphaFoldDB" id="A0A0D8Y2T6"/>